<dbReference type="PANTHER" id="PTHR37089">
    <property type="entry name" value="PROTEIN U-RELATED"/>
    <property type="match status" value="1"/>
</dbReference>
<evidence type="ECO:0000313" key="4">
    <source>
        <dbReference type="Proteomes" id="UP000268229"/>
    </source>
</evidence>
<evidence type="ECO:0000256" key="1">
    <source>
        <dbReference type="SAM" id="SignalP"/>
    </source>
</evidence>
<keyword evidence="4" id="KW-1185">Reference proteome</keyword>
<dbReference type="Pfam" id="PF05229">
    <property type="entry name" value="SCPU"/>
    <property type="match status" value="1"/>
</dbReference>
<dbReference type="InterPro" id="IPR053167">
    <property type="entry name" value="Spore_coat_component"/>
</dbReference>
<dbReference type="STRING" id="326522.BWD08_06360"/>
<reference evidence="3 4" key="1">
    <citation type="submission" date="2018-12" db="EMBL/GenBank/DDBJ databases">
        <authorList>
            <consortium name="Pathogen Informatics"/>
        </authorList>
    </citation>
    <scope>NUCLEOTIDE SEQUENCE [LARGE SCALE GENOMIC DNA]</scope>
    <source>
        <strain evidence="3 4">NCTC12227</strain>
    </source>
</reference>
<dbReference type="SMART" id="SM00972">
    <property type="entry name" value="SCPU"/>
    <property type="match status" value="1"/>
</dbReference>
<dbReference type="EMBL" id="LR134516">
    <property type="protein sequence ID" value="VEJ21546.1"/>
    <property type="molecule type" value="Genomic_DNA"/>
</dbReference>
<dbReference type="KEGG" id="nani:NCTC12227_01288"/>
<organism evidence="3 4">
    <name type="scientific">Neisseria animaloris</name>
    <dbReference type="NCBI Taxonomy" id="326522"/>
    <lineage>
        <taxon>Bacteria</taxon>
        <taxon>Pseudomonadati</taxon>
        <taxon>Pseudomonadota</taxon>
        <taxon>Betaproteobacteria</taxon>
        <taxon>Neisseriales</taxon>
        <taxon>Neisseriaceae</taxon>
        <taxon>Neisseria</taxon>
    </lineage>
</organism>
<sequence length="195" mass="20298">MHTVKKLSTLTSIMAALLCSGAAIAATQSADFHVTIRILPVCEVTTSTGGAPSLENSSPSAGADINFGEYASNHKTEVDKQSIAGSNEGIQVRCSKGTPYQIALTPESTSDNAGAGNMKGLGGTAAASDQIAYTLYKDDARREVWGNQQGSNTLSGSGQGIATTIKHPVYGRVLGTELDKTAGRYSDRVNVTVHY</sequence>
<name>A0A448UCC1_9NEIS</name>
<proteinExistence type="predicted"/>
<dbReference type="Proteomes" id="UP000268229">
    <property type="component" value="Chromosome"/>
</dbReference>
<protein>
    <submittedName>
        <fullName evidence="3">Uncharacterized secreted protein</fullName>
    </submittedName>
</protein>
<gene>
    <name evidence="3" type="ORF">NCTC12227_01288</name>
</gene>
<evidence type="ECO:0000259" key="2">
    <source>
        <dbReference type="Pfam" id="PF05229"/>
    </source>
</evidence>
<dbReference type="AlphaFoldDB" id="A0A448UCC1"/>
<feature type="domain" description="Spore coat protein U/FanG" evidence="2">
    <location>
        <begin position="30"/>
        <end position="192"/>
    </location>
</feature>
<keyword evidence="1" id="KW-0732">Signal</keyword>
<accession>A0A448UCC1</accession>
<feature type="signal peptide" evidence="1">
    <location>
        <begin position="1"/>
        <end position="25"/>
    </location>
</feature>
<dbReference type="PANTHER" id="PTHR37089:SF4">
    <property type="entry name" value="EXPORTED PROTEIN"/>
    <property type="match status" value="1"/>
</dbReference>
<dbReference type="OrthoDB" id="6505076at2"/>
<feature type="chain" id="PRO_5019085820" evidence="1">
    <location>
        <begin position="26"/>
        <end position="195"/>
    </location>
</feature>
<dbReference type="InterPro" id="IPR007893">
    <property type="entry name" value="Spore_coat_U/FanG"/>
</dbReference>
<evidence type="ECO:0000313" key="3">
    <source>
        <dbReference type="EMBL" id="VEJ21546.1"/>
    </source>
</evidence>
<dbReference type="RefSeq" id="WP_126304779.1">
    <property type="nucleotide sequence ID" value="NZ_LR134516.1"/>
</dbReference>